<evidence type="ECO:0000313" key="2">
    <source>
        <dbReference type="EMBL" id="NYB74294.1"/>
    </source>
</evidence>
<organism evidence="2 3">
    <name type="scientific">Sedimentibacter hydroxybenzoicus DSM 7310</name>
    <dbReference type="NCBI Taxonomy" id="1123245"/>
    <lineage>
        <taxon>Bacteria</taxon>
        <taxon>Bacillati</taxon>
        <taxon>Bacillota</taxon>
        <taxon>Tissierellia</taxon>
        <taxon>Sedimentibacter</taxon>
    </lineage>
</organism>
<accession>A0A974BJA3</accession>
<evidence type="ECO:0000313" key="3">
    <source>
        <dbReference type="Proteomes" id="UP000611629"/>
    </source>
</evidence>
<reference evidence="2" key="1">
    <citation type="submission" date="2020-07" db="EMBL/GenBank/DDBJ databases">
        <title>Genomic analysis of a strain of Sedimentibacter Hydroxybenzoicus DSM7310.</title>
        <authorList>
            <person name="Ma S."/>
        </authorList>
    </citation>
    <scope>NUCLEOTIDE SEQUENCE</scope>
    <source>
        <strain evidence="2">DSM 7310</strain>
    </source>
</reference>
<proteinExistence type="predicted"/>
<dbReference type="Proteomes" id="UP000611629">
    <property type="component" value="Unassembled WGS sequence"/>
</dbReference>
<keyword evidence="1" id="KW-0472">Membrane</keyword>
<evidence type="ECO:0000256" key="1">
    <source>
        <dbReference type="SAM" id="Phobius"/>
    </source>
</evidence>
<keyword evidence="1" id="KW-1133">Transmembrane helix</keyword>
<evidence type="ECO:0008006" key="4">
    <source>
        <dbReference type="Google" id="ProtNLM"/>
    </source>
</evidence>
<dbReference type="EMBL" id="JACBNQ010000008">
    <property type="protein sequence ID" value="NYB74294.1"/>
    <property type="molecule type" value="Genomic_DNA"/>
</dbReference>
<protein>
    <recommendedName>
        <fullName evidence="4">PilX N-terminal</fullName>
    </recommendedName>
</protein>
<comment type="caution">
    <text evidence="2">The sequence shown here is derived from an EMBL/GenBank/DDBJ whole genome shotgun (WGS) entry which is preliminary data.</text>
</comment>
<dbReference type="AlphaFoldDB" id="A0A974BJA3"/>
<keyword evidence="3" id="KW-1185">Reference proteome</keyword>
<name>A0A974BJA3_SEDHY</name>
<feature type="transmembrane region" description="Helical" evidence="1">
    <location>
        <begin position="12"/>
        <end position="37"/>
    </location>
</feature>
<sequence>MKKLRSKKGSTLIMLIMSIGIISLLGTSILGVTMMNYKIKKANTDLKHTFYMSETGLDKAYDRAYNLVLEAVNEGSSASQDFINELTEEISTLNSAENEAPPTVKDAYRDYIIIGTDKPFIAESNEVEIKIRASEIFNSTYENYMDAFKINQTLDSSFSPYDSGLEVEVEYSKWDNETGRPAKRTLTIGIRSSYISEYTKRVSASLIIGIPDYEEPFTIETKIVPVHKLWTYGIAADNIIIGNNSYNGDKVTVSGDVYAGVNLEINGRNTEAYFDKSLIAAGSTIDNYGILLKGPDSYLRVKDVFAKNIIMSGTGASFTTYPNSRIYVKDDLEMNNTAQTTDIDGSYYGFSPGGEQHEVNTLNSALIINSPDIASGGSKFNISGDLVLYGTSYIKGTPYATGESVSIPGNYIAYTRPLSGGTSEGKSMVWDNIITQYYDPLPPLAYSFRSGGDMWVWNKADYFTQYSMEHGTGLNLGGGNITVGGNIETLGTGLNGTEIKTSSFNLEFLEKINNKNTYRTIYEERAKNYYDAGFKAKVSSNHMSQIQGSELIYIDDDDVVIDDGIYDGHFTDRGIIVTNGDIVINGEFNFKGSLIAGGDIIINSERGNAVNIIHDGNYVAKLIAENNLYNTLFSEVDAGSFAITVYKNSISAKIDFKDYIDFRDWKIE</sequence>
<gene>
    <name evidence="2" type="ORF">HZF24_09065</name>
</gene>
<keyword evidence="1" id="KW-0812">Transmembrane</keyword>
<dbReference type="RefSeq" id="WP_179237997.1">
    <property type="nucleotide sequence ID" value="NZ_JACBNQ010000008.1"/>
</dbReference>